<accession>A0A645I703</accession>
<evidence type="ECO:0000256" key="1">
    <source>
        <dbReference type="SAM" id="Phobius"/>
    </source>
</evidence>
<evidence type="ECO:0000313" key="2">
    <source>
        <dbReference type="EMBL" id="MPN46676.1"/>
    </source>
</evidence>
<keyword evidence="1" id="KW-1133">Transmembrane helix</keyword>
<keyword evidence="1" id="KW-0472">Membrane</keyword>
<protein>
    <submittedName>
        <fullName evidence="2">Uncharacterized protein</fullName>
    </submittedName>
</protein>
<comment type="caution">
    <text evidence="2">The sequence shown here is derived from an EMBL/GenBank/DDBJ whole genome shotgun (WGS) entry which is preliminary data.</text>
</comment>
<name>A0A645I703_9ZZZZ</name>
<gene>
    <name evidence="2" type="ORF">SDC9_194272</name>
</gene>
<dbReference type="AlphaFoldDB" id="A0A645I703"/>
<sequence>MSTSTEYIISSNSFSCKGANLGSPTAASTAFFIISSAILFVVGAVVPIHPLRSPFFFRETNTPLFSFNISSGKSSGISIYFLFLIYPSMLFLASFTYSLSLSFIFFNFSSFFVSNSFKIFLSSSPTASIFITPYPIPKGPS</sequence>
<proteinExistence type="predicted"/>
<organism evidence="2">
    <name type="scientific">bioreactor metagenome</name>
    <dbReference type="NCBI Taxonomy" id="1076179"/>
    <lineage>
        <taxon>unclassified sequences</taxon>
        <taxon>metagenomes</taxon>
        <taxon>ecological metagenomes</taxon>
    </lineage>
</organism>
<reference evidence="2" key="1">
    <citation type="submission" date="2019-08" db="EMBL/GenBank/DDBJ databases">
        <authorList>
            <person name="Kucharzyk K."/>
            <person name="Murdoch R.W."/>
            <person name="Higgins S."/>
            <person name="Loffler F."/>
        </authorList>
    </citation>
    <scope>NUCLEOTIDE SEQUENCE</scope>
</reference>
<keyword evidence="1" id="KW-0812">Transmembrane</keyword>
<dbReference type="EMBL" id="VSSQ01107551">
    <property type="protein sequence ID" value="MPN46676.1"/>
    <property type="molecule type" value="Genomic_DNA"/>
</dbReference>
<feature type="transmembrane region" description="Helical" evidence="1">
    <location>
        <begin position="30"/>
        <end position="48"/>
    </location>
</feature>